<dbReference type="InterPro" id="IPR011986">
    <property type="entry name" value="Xdiol_dOase_LigA"/>
</dbReference>
<dbReference type="AlphaFoldDB" id="A0A562IZ86"/>
<keyword evidence="2" id="KW-0560">Oxidoreductase</keyword>
<keyword evidence="3" id="KW-1185">Reference proteome</keyword>
<dbReference type="OrthoDB" id="8685817at2"/>
<proteinExistence type="predicted"/>
<sequence>MIPRPPKRTIPGAPIFDSEAARRGYLLNKMCYSFNSKANRDDFLRDERSYCEKFGLDQSQTTAILERDVLSLIRVGGGVYFLGKLASGVLGLDMQDIGALQTGMTKEEFKAKLVASGK</sequence>
<dbReference type="RefSeq" id="WP_144571115.1">
    <property type="nucleotide sequence ID" value="NZ_VLKG01000004.1"/>
</dbReference>
<comment type="caution">
    <text evidence="2">The sequence shown here is derived from an EMBL/GenBank/DDBJ whole genome shotgun (WGS) entry which is preliminary data.</text>
</comment>
<accession>A0A562IZ86</accession>
<dbReference type="InterPro" id="IPR036622">
    <property type="entry name" value="LigA_sf"/>
</dbReference>
<evidence type="ECO:0000313" key="3">
    <source>
        <dbReference type="Proteomes" id="UP000319627"/>
    </source>
</evidence>
<organism evidence="2 3">
    <name type="scientific">Azomonas agilis</name>
    <dbReference type="NCBI Taxonomy" id="116849"/>
    <lineage>
        <taxon>Bacteria</taxon>
        <taxon>Pseudomonadati</taxon>
        <taxon>Pseudomonadota</taxon>
        <taxon>Gammaproteobacteria</taxon>
        <taxon>Pseudomonadales</taxon>
        <taxon>Pseudomonadaceae</taxon>
        <taxon>Azomonas</taxon>
    </lineage>
</organism>
<feature type="domain" description="Extradiol ring-cleavage dioxygenase LigAB LigA subunit" evidence="1">
    <location>
        <begin position="27"/>
        <end position="113"/>
    </location>
</feature>
<keyword evidence="2" id="KW-0223">Dioxygenase</keyword>
<dbReference type="Proteomes" id="UP000319627">
    <property type="component" value="Unassembled WGS sequence"/>
</dbReference>
<reference evidence="2 3" key="1">
    <citation type="submission" date="2019-07" db="EMBL/GenBank/DDBJ databases">
        <title>Genomic Encyclopedia of Type Strains, Phase I: the one thousand microbial genomes (KMG-I) project.</title>
        <authorList>
            <person name="Kyrpides N."/>
        </authorList>
    </citation>
    <scope>NUCLEOTIDE SEQUENCE [LARGE SCALE GENOMIC DNA]</scope>
    <source>
        <strain evidence="2 3">DSM 375</strain>
    </source>
</reference>
<dbReference type="GO" id="GO:0051213">
    <property type="term" value="F:dioxygenase activity"/>
    <property type="evidence" value="ECO:0007669"/>
    <property type="project" value="UniProtKB-KW"/>
</dbReference>
<gene>
    <name evidence="2" type="ORF">LX59_01394</name>
</gene>
<protein>
    <submittedName>
        <fullName evidence="2">Protocatechuate 4,5-dioxygenase alpha subunit</fullName>
    </submittedName>
</protein>
<evidence type="ECO:0000313" key="2">
    <source>
        <dbReference type="EMBL" id="TWH75884.1"/>
    </source>
</evidence>
<dbReference type="SUPFAM" id="SSF48076">
    <property type="entry name" value="LigA subunit of an aromatic-ring-opening dioxygenase LigAB"/>
    <property type="match status" value="1"/>
</dbReference>
<dbReference type="EMBL" id="VLKG01000004">
    <property type="protein sequence ID" value="TWH75884.1"/>
    <property type="molecule type" value="Genomic_DNA"/>
</dbReference>
<dbReference type="Gene3D" id="1.10.700.10">
    <property type="entry name" value="Dioxygenase LigAB, LigA subunit"/>
    <property type="match status" value="1"/>
</dbReference>
<dbReference type="Pfam" id="PF07746">
    <property type="entry name" value="LigA"/>
    <property type="match status" value="1"/>
</dbReference>
<name>A0A562IZ86_9GAMM</name>
<evidence type="ECO:0000259" key="1">
    <source>
        <dbReference type="Pfam" id="PF07746"/>
    </source>
</evidence>
<dbReference type="NCBIfam" id="NF009918">
    <property type="entry name" value="PRK13378.1"/>
    <property type="match status" value="1"/>
</dbReference>